<dbReference type="AlphaFoldDB" id="A0A3E0EJB0"/>
<dbReference type="Gene3D" id="3.40.50.150">
    <property type="entry name" value="Vaccinia Virus protein VP39"/>
    <property type="match status" value="1"/>
</dbReference>
<dbReference type="GO" id="GO:0032259">
    <property type="term" value="P:methylation"/>
    <property type="evidence" value="ECO:0007669"/>
    <property type="project" value="UniProtKB-KW"/>
</dbReference>
<keyword evidence="1" id="KW-0808">Transferase</keyword>
<dbReference type="SUPFAM" id="SSF53335">
    <property type="entry name" value="S-adenosyl-L-methionine-dependent methyltransferases"/>
    <property type="match status" value="1"/>
</dbReference>
<dbReference type="GO" id="GO:0008168">
    <property type="term" value="F:methyltransferase activity"/>
    <property type="evidence" value="ECO:0007669"/>
    <property type="project" value="UniProtKB-KW"/>
</dbReference>
<reference evidence="1 2" key="1">
    <citation type="submission" date="2018-08" db="EMBL/GenBank/DDBJ databases">
        <title>Genomic Encyclopedia of Archaeal and Bacterial Type Strains, Phase II (KMG-II): from individual species to whole genera.</title>
        <authorList>
            <person name="Goeker M."/>
        </authorList>
    </citation>
    <scope>NUCLEOTIDE SEQUENCE [LARGE SCALE GENOMIC DNA]</scope>
    <source>
        <strain evidence="1 2">DSM 100880</strain>
    </source>
</reference>
<keyword evidence="1" id="KW-0489">Methyltransferase</keyword>
<dbReference type="Proteomes" id="UP000257136">
    <property type="component" value="Unassembled WGS sequence"/>
</dbReference>
<evidence type="ECO:0000313" key="1">
    <source>
        <dbReference type="EMBL" id="REG98261.1"/>
    </source>
</evidence>
<gene>
    <name evidence="1" type="ORF">C8P67_107188</name>
</gene>
<accession>A0A3E0EJB0</accession>
<name>A0A3E0EJB0_9FLAO</name>
<proteinExistence type="predicted"/>
<dbReference type="CDD" id="cd02440">
    <property type="entry name" value="AdoMet_MTases"/>
    <property type="match status" value="1"/>
</dbReference>
<comment type="caution">
    <text evidence="1">The sequence shown here is derived from an EMBL/GenBank/DDBJ whole genome shotgun (WGS) entry which is preliminary data.</text>
</comment>
<sequence length="250" mass="28675">MKKIINKILSCFKLKIIRINNNLNPLNNSTVSINQRFFFNGNVNEPYSELPFAGETMEKLITNFVFDTVLDIGSGEGKHSDALKKSGKKVTSIDYGRSIYFEKREENHYCIFGDYYEYEFDAKFDAIWASHVLEHQPNPNIFLKKIHSDLKEGGILAITVPPLKHEIVGGHVTLWNAGLLIYQLILAGFNCKNISVKSYGYNISIILKKESILSYPELHFDAGDIKKMLHFFPDNFTEPFNGDIKELNWI</sequence>
<dbReference type="Pfam" id="PF13489">
    <property type="entry name" value="Methyltransf_23"/>
    <property type="match status" value="1"/>
</dbReference>
<dbReference type="InterPro" id="IPR029063">
    <property type="entry name" value="SAM-dependent_MTases_sf"/>
</dbReference>
<dbReference type="OrthoDB" id="9805171at2"/>
<dbReference type="EMBL" id="QUNI01000007">
    <property type="protein sequence ID" value="REG98261.1"/>
    <property type="molecule type" value="Genomic_DNA"/>
</dbReference>
<evidence type="ECO:0000313" key="2">
    <source>
        <dbReference type="Proteomes" id="UP000257136"/>
    </source>
</evidence>
<dbReference type="RefSeq" id="WP_115813720.1">
    <property type="nucleotide sequence ID" value="NZ_QUNI01000007.1"/>
</dbReference>
<keyword evidence="2" id="KW-1185">Reference proteome</keyword>
<dbReference type="PANTHER" id="PTHR43861">
    <property type="entry name" value="TRANS-ACONITATE 2-METHYLTRANSFERASE-RELATED"/>
    <property type="match status" value="1"/>
</dbReference>
<organism evidence="1 2">
    <name type="scientific">Flavobacterium aquicola</name>
    <dbReference type="NCBI Taxonomy" id="1682742"/>
    <lineage>
        <taxon>Bacteria</taxon>
        <taxon>Pseudomonadati</taxon>
        <taxon>Bacteroidota</taxon>
        <taxon>Flavobacteriia</taxon>
        <taxon>Flavobacteriales</taxon>
        <taxon>Flavobacteriaceae</taxon>
        <taxon>Flavobacterium</taxon>
    </lineage>
</organism>
<protein>
    <submittedName>
        <fullName evidence="1">Methyltransferase family protein</fullName>
    </submittedName>
</protein>